<gene>
    <name evidence="7" type="ORF">SAMN04488029_2715</name>
</gene>
<evidence type="ECO:0000256" key="4">
    <source>
        <dbReference type="ARBA" id="ARBA00022989"/>
    </source>
</evidence>
<comment type="subcellular location">
    <subcellularLocation>
        <location evidence="1">Cell membrane</location>
    </subcellularLocation>
</comment>
<evidence type="ECO:0000256" key="6">
    <source>
        <dbReference type="SAM" id="Phobius"/>
    </source>
</evidence>
<organism evidence="7 8">
    <name type="scientific">Reichenbachiella faecimaris</name>
    <dbReference type="NCBI Taxonomy" id="692418"/>
    <lineage>
        <taxon>Bacteria</taxon>
        <taxon>Pseudomonadati</taxon>
        <taxon>Bacteroidota</taxon>
        <taxon>Cytophagia</taxon>
        <taxon>Cytophagales</taxon>
        <taxon>Reichenbachiellaceae</taxon>
        <taxon>Reichenbachiella</taxon>
    </lineage>
</organism>
<evidence type="ECO:0000256" key="3">
    <source>
        <dbReference type="ARBA" id="ARBA00022692"/>
    </source>
</evidence>
<proteinExistence type="predicted"/>
<reference evidence="7 8" key="1">
    <citation type="submission" date="2017-04" db="EMBL/GenBank/DDBJ databases">
        <authorList>
            <person name="Afonso C.L."/>
            <person name="Miller P.J."/>
            <person name="Scott M.A."/>
            <person name="Spackman E."/>
            <person name="Goraichik I."/>
            <person name="Dimitrov K.M."/>
            <person name="Suarez D.L."/>
            <person name="Swayne D.E."/>
        </authorList>
    </citation>
    <scope>NUCLEOTIDE SEQUENCE [LARGE SCALE GENOMIC DNA]</scope>
    <source>
        <strain evidence="7 8">DSM 26133</strain>
    </source>
</reference>
<keyword evidence="8" id="KW-1185">Reference proteome</keyword>
<evidence type="ECO:0000256" key="2">
    <source>
        <dbReference type="ARBA" id="ARBA00022475"/>
    </source>
</evidence>
<dbReference type="GO" id="GO:0005886">
    <property type="term" value="C:plasma membrane"/>
    <property type="evidence" value="ECO:0007669"/>
    <property type="project" value="UniProtKB-SubCell"/>
</dbReference>
<evidence type="ECO:0000313" key="8">
    <source>
        <dbReference type="Proteomes" id="UP000192472"/>
    </source>
</evidence>
<dbReference type="AlphaFoldDB" id="A0A1W2GHE5"/>
<keyword evidence="5 6" id="KW-0472">Membrane</keyword>
<accession>A0A1W2GHE5</accession>
<dbReference type="GO" id="GO:0036376">
    <property type="term" value="P:sodium ion export across plasma membrane"/>
    <property type="evidence" value="ECO:0007669"/>
    <property type="project" value="InterPro"/>
</dbReference>
<evidence type="ECO:0000313" key="7">
    <source>
        <dbReference type="EMBL" id="SMD36093.1"/>
    </source>
</evidence>
<dbReference type="GO" id="GO:0015081">
    <property type="term" value="F:sodium ion transmembrane transporter activity"/>
    <property type="evidence" value="ECO:0007669"/>
    <property type="project" value="InterPro"/>
</dbReference>
<name>A0A1W2GHE5_REIFA</name>
<dbReference type="InterPro" id="IPR005899">
    <property type="entry name" value="Na_pump_deCOase"/>
</dbReference>
<dbReference type="Proteomes" id="UP000192472">
    <property type="component" value="Unassembled WGS sequence"/>
</dbReference>
<protein>
    <submittedName>
        <fullName evidence="7">Oxaloacetate decarboxylase, gamma subunit</fullName>
    </submittedName>
</protein>
<keyword evidence="2" id="KW-1003">Cell membrane</keyword>
<evidence type="ECO:0000256" key="5">
    <source>
        <dbReference type="ARBA" id="ARBA00023136"/>
    </source>
</evidence>
<dbReference type="Pfam" id="PF04277">
    <property type="entry name" value="OAD_gamma"/>
    <property type="match status" value="1"/>
</dbReference>
<keyword evidence="3 6" id="KW-0812">Transmembrane</keyword>
<sequence>MTDELRTAFLLMGVGMITVFIVLLCVVIIGTLLIRFVNRFVPLTEKSVYQSPDTSEISPVKIAAITSAVDIFTKGKGKITNINKIK</sequence>
<feature type="transmembrane region" description="Helical" evidence="6">
    <location>
        <begin position="12"/>
        <end position="37"/>
    </location>
</feature>
<dbReference type="RefSeq" id="WP_084373380.1">
    <property type="nucleotide sequence ID" value="NZ_FWYF01000003.1"/>
</dbReference>
<evidence type="ECO:0000256" key="1">
    <source>
        <dbReference type="ARBA" id="ARBA00004236"/>
    </source>
</evidence>
<dbReference type="EMBL" id="FWYF01000003">
    <property type="protein sequence ID" value="SMD36093.1"/>
    <property type="molecule type" value="Genomic_DNA"/>
</dbReference>
<dbReference type="STRING" id="692418.SAMN04488029_2715"/>
<dbReference type="OrthoDB" id="1096727at2"/>
<keyword evidence="4 6" id="KW-1133">Transmembrane helix</keyword>